<dbReference type="Pfam" id="PF00244">
    <property type="entry name" value="14-3-3"/>
    <property type="match status" value="1"/>
</dbReference>
<evidence type="ECO:0000259" key="2">
    <source>
        <dbReference type="Pfam" id="PF00244"/>
    </source>
</evidence>
<comment type="similarity">
    <text evidence="1">Belongs to the 14-3-3 family.</text>
</comment>
<accession>A0ABQ5F9S5</accession>
<proteinExistence type="inferred from homology"/>
<name>A0ABQ5F9S5_9ASTR</name>
<protein>
    <submittedName>
        <fullName evidence="3">14-3-3 protein</fullName>
    </submittedName>
</protein>
<evidence type="ECO:0000313" key="4">
    <source>
        <dbReference type="Proteomes" id="UP001151760"/>
    </source>
</evidence>
<gene>
    <name evidence="3" type="ORF">Tco_1002865</name>
</gene>
<keyword evidence="4" id="KW-1185">Reference proteome</keyword>
<dbReference type="SUPFAM" id="SSF48445">
    <property type="entry name" value="14-3-3 protein"/>
    <property type="match status" value="1"/>
</dbReference>
<dbReference type="Gene3D" id="1.20.190.20">
    <property type="entry name" value="14-3-3 domain"/>
    <property type="match status" value="1"/>
</dbReference>
<evidence type="ECO:0000313" key="3">
    <source>
        <dbReference type="EMBL" id="GJT59332.1"/>
    </source>
</evidence>
<dbReference type="Proteomes" id="UP001151760">
    <property type="component" value="Unassembled WGS sequence"/>
</dbReference>
<sequence>MASVDISSGPVPQRKERCTLQCALSSKEEKSSYSLLQAGNSYQGELPFKGSLPDHMSVLTEPKVYIKMVMEVSCTYFVACDEVLLDAATLMACSQPSCASTGTNTTAFDEAVAELDTLGEEPYKDNTSIMHHFHDNITLWTSDIHKTSNMYNF</sequence>
<reference evidence="3" key="2">
    <citation type="submission" date="2022-01" db="EMBL/GenBank/DDBJ databases">
        <authorList>
            <person name="Yamashiro T."/>
            <person name="Shiraishi A."/>
            <person name="Satake H."/>
            <person name="Nakayama K."/>
        </authorList>
    </citation>
    <scope>NUCLEOTIDE SEQUENCE</scope>
</reference>
<dbReference type="EMBL" id="BQNB010017100">
    <property type="protein sequence ID" value="GJT59332.1"/>
    <property type="molecule type" value="Genomic_DNA"/>
</dbReference>
<dbReference type="InterPro" id="IPR036815">
    <property type="entry name" value="14-3-3_dom_sf"/>
</dbReference>
<reference evidence="3" key="1">
    <citation type="journal article" date="2022" name="Int. J. Mol. Sci.">
        <title>Draft Genome of Tanacetum Coccineum: Genomic Comparison of Closely Related Tanacetum-Family Plants.</title>
        <authorList>
            <person name="Yamashiro T."/>
            <person name="Shiraishi A."/>
            <person name="Nakayama K."/>
            <person name="Satake H."/>
        </authorList>
    </citation>
    <scope>NUCLEOTIDE SEQUENCE</scope>
</reference>
<feature type="domain" description="14-3-3" evidence="2">
    <location>
        <begin position="105"/>
        <end position="141"/>
    </location>
</feature>
<organism evidence="3 4">
    <name type="scientific">Tanacetum coccineum</name>
    <dbReference type="NCBI Taxonomy" id="301880"/>
    <lineage>
        <taxon>Eukaryota</taxon>
        <taxon>Viridiplantae</taxon>
        <taxon>Streptophyta</taxon>
        <taxon>Embryophyta</taxon>
        <taxon>Tracheophyta</taxon>
        <taxon>Spermatophyta</taxon>
        <taxon>Magnoliopsida</taxon>
        <taxon>eudicotyledons</taxon>
        <taxon>Gunneridae</taxon>
        <taxon>Pentapetalae</taxon>
        <taxon>asterids</taxon>
        <taxon>campanulids</taxon>
        <taxon>Asterales</taxon>
        <taxon>Asteraceae</taxon>
        <taxon>Asteroideae</taxon>
        <taxon>Anthemideae</taxon>
        <taxon>Anthemidinae</taxon>
        <taxon>Tanacetum</taxon>
    </lineage>
</organism>
<evidence type="ECO:0000256" key="1">
    <source>
        <dbReference type="ARBA" id="ARBA00006141"/>
    </source>
</evidence>
<dbReference type="InterPro" id="IPR023410">
    <property type="entry name" value="14-3-3_domain"/>
</dbReference>
<comment type="caution">
    <text evidence="3">The sequence shown here is derived from an EMBL/GenBank/DDBJ whole genome shotgun (WGS) entry which is preliminary data.</text>
</comment>